<dbReference type="PRINTS" id="PR00153">
    <property type="entry name" value="CSAPPISMRASE"/>
</dbReference>
<organism evidence="6 7">
    <name type="scientific">Meira miltonrushii</name>
    <dbReference type="NCBI Taxonomy" id="1280837"/>
    <lineage>
        <taxon>Eukaryota</taxon>
        <taxon>Fungi</taxon>
        <taxon>Dikarya</taxon>
        <taxon>Basidiomycota</taxon>
        <taxon>Ustilaginomycotina</taxon>
        <taxon>Exobasidiomycetes</taxon>
        <taxon>Exobasidiales</taxon>
        <taxon>Brachybasidiaceae</taxon>
        <taxon>Meira</taxon>
    </lineage>
</organism>
<dbReference type="InterPro" id="IPR029000">
    <property type="entry name" value="Cyclophilin-like_dom_sf"/>
</dbReference>
<dbReference type="RefSeq" id="XP_025354918.1">
    <property type="nucleotide sequence ID" value="XM_025502192.1"/>
</dbReference>
<comment type="catalytic activity">
    <reaction evidence="1 4">
        <text>[protein]-peptidylproline (omega=180) = [protein]-peptidylproline (omega=0)</text>
        <dbReference type="Rhea" id="RHEA:16237"/>
        <dbReference type="Rhea" id="RHEA-COMP:10747"/>
        <dbReference type="Rhea" id="RHEA-COMP:10748"/>
        <dbReference type="ChEBI" id="CHEBI:83833"/>
        <dbReference type="ChEBI" id="CHEBI:83834"/>
        <dbReference type="EC" id="5.2.1.8"/>
    </reaction>
</comment>
<dbReference type="InterPro" id="IPR024936">
    <property type="entry name" value="Cyclophilin-type_PPIase"/>
</dbReference>
<dbReference type="GeneID" id="37023973"/>
<dbReference type="FunFam" id="2.40.100.10:FF:000001">
    <property type="entry name" value="Peptidyl-prolyl cis-trans isomerase"/>
    <property type="match status" value="1"/>
</dbReference>
<dbReference type="Pfam" id="PF00160">
    <property type="entry name" value="Pro_isomerase"/>
    <property type="match status" value="1"/>
</dbReference>
<evidence type="ECO:0000313" key="6">
    <source>
        <dbReference type="EMBL" id="PWN34616.1"/>
    </source>
</evidence>
<dbReference type="GO" id="GO:0016018">
    <property type="term" value="F:cyclosporin A binding"/>
    <property type="evidence" value="ECO:0007669"/>
    <property type="project" value="TreeGrafter"/>
</dbReference>
<dbReference type="InterPro" id="IPR002130">
    <property type="entry name" value="Cyclophilin-type_PPIase_dom"/>
</dbReference>
<sequence>MPFKKLLHSVAAPFKFQPSANETAQITDKVYFDMQHGNKDIGRIVVGLYGEIVPKTTQNFKELATGEKGFGYKQSTFHRVIDDFMIQGGDFTNGDGTGGKSIYGETFPDENFTLRHTGAGILSMANAGPNTNGSQFFICTTTTDWLDGKHVVFGKVIEGMNVVQYIENVPKGGEDRPLEAVVIKESGVI</sequence>
<protein>
    <recommendedName>
        <fullName evidence="4">Peptidyl-prolyl cis-trans isomerase</fullName>
        <shortName evidence="4">PPIase</shortName>
        <ecNumber evidence="4">5.2.1.8</ecNumber>
    </recommendedName>
</protein>
<dbReference type="PANTHER" id="PTHR11071:SF561">
    <property type="entry name" value="PEPTIDYL-PROLYL CIS-TRANS ISOMERASE D-RELATED"/>
    <property type="match status" value="1"/>
</dbReference>
<proteinExistence type="inferred from homology"/>
<dbReference type="Gene3D" id="2.40.100.10">
    <property type="entry name" value="Cyclophilin-like"/>
    <property type="match status" value="1"/>
</dbReference>
<dbReference type="OrthoDB" id="193499at2759"/>
<dbReference type="EMBL" id="KZ819603">
    <property type="protein sequence ID" value="PWN34616.1"/>
    <property type="molecule type" value="Genomic_DNA"/>
</dbReference>
<keyword evidence="3 4" id="KW-0413">Isomerase</keyword>
<comment type="function">
    <text evidence="4">PPIases accelerate the folding of proteins. It catalyzes the cis-trans isomerization of proline imidic peptide bonds in oligopeptides.</text>
</comment>
<name>A0A316VAR3_9BASI</name>
<dbReference type="EC" id="5.2.1.8" evidence="4"/>
<gene>
    <name evidence="6" type="ORF">FA14DRAFT_32093</name>
</gene>
<evidence type="ECO:0000313" key="7">
    <source>
        <dbReference type="Proteomes" id="UP000245771"/>
    </source>
</evidence>
<dbReference type="STRING" id="1280837.A0A316VAR3"/>
<dbReference type="PANTHER" id="PTHR11071">
    <property type="entry name" value="PEPTIDYL-PROLYL CIS-TRANS ISOMERASE"/>
    <property type="match status" value="1"/>
</dbReference>
<dbReference type="GO" id="GO:0005783">
    <property type="term" value="C:endoplasmic reticulum"/>
    <property type="evidence" value="ECO:0007669"/>
    <property type="project" value="TreeGrafter"/>
</dbReference>
<dbReference type="AlphaFoldDB" id="A0A316VAR3"/>
<dbReference type="GO" id="GO:0003755">
    <property type="term" value="F:peptidyl-prolyl cis-trans isomerase activity"/>
    <property type="evidence" value="ECO:0007669"/>
    <property type="project" value="UniProtKB-UniRule"/>
</dbReference>
<dbReference type="PROSITE" id="PS00170">
    <property type="entry name" value="CSA_PPIASE_1"/>
    <property type="match status" value="1"/>
</dbReference>
<dbReference type="InterPro" id="IPR020892">
    <property type="entry name" value="Cyclophilin-type_PPIase_CS"/>
</dbReference>
<accession>A0A316VAR3</accession>
<evidence type="ECO:0000256" key="4">
    <source>
        <dbReference type="RuleBase" id="RU363019"/>
    </source>
</evidence>
<evidence type="ECO:0000256" key="1">
    <source>
        <dbReference type="ARBA" id="ARBA00000971"/>
    </source>
</evidence>
<dbReference type="PROSITE" id="PS50072">
    <property type="entry name" value="CSA_PPIASE_2"/>
    <property type="match status" value="1"/>
</dbReference>
<dbReference type="Proteomes" id="UP000245771">
    <property type="component" value="Unassembled WGS sequence"/>
</dbReference>
<keyword evidence="2 4" id="KW-0697">Rotamase</keyword>
<evidence type="ECO:0000256" key="2">
    <source>
        <dbReference type="ARBA" id="ARBA00023110"/>
    </source>
</evidence>
<feature type="domain" description="PPIase cyclophilin-type" evidence="5">
    <location>
        <begin position="31"/>
        <end position="188"/>
    </location>
</feature>
<comment type="similarity">
    <text evidence="4">Belongs to the cyclophilin-type PPIase family.</text>
</comment>
<dbReference type="PIRSF" id="PIRSF001467">
    <property type="entry name" value="Peptidylpro_ismrse"/>
    <property type="match status" value="1"/>
</dbReference>
<dbReference type="FunCoup" id="A0A316VAR3">
    <property type="interactions" value="159"/>
</dbReference>
<reference evidence="6 7" key="1">
    <citation type="journal article" date="2018" name="Mol. Biol. Evol.">
        <title>Broad Genomic Sampling Reveals a Smut Pathogenic Ancestry of the Fungal Clade Ustilaginomycotina.</title>
        <authorList>
            <person name="Kijpornyongpan T."/>
            <person name="Mondo S.J."/>
            <person name="Barry K."/>
            <person name="Sandor L."/>
            <person name="Lee J."/>
            <person name="Lipzen A."/>
            <person name="Pangilinan J."/>
            <person name="LaButti K."/>
            <person name="Hainaut M."/>
            <person name="Henrissat B."/>
            <person name="Grigoriev I.V."/>
            <person name="Spatafora J.W."/>
            <person name="Aime M.C."/>
        </authorList>
    </citation>
    <scope>NUCLEOTIDE SEQUENCE [LARGE SCALE GENOMIC DNA]</scope>
    <source>
        <strain evidence="6 7">MCA 3882</strain>
    </source>
</reference>
<keyword evidence="7" id="KW-1185">Reference proteome</keyword>
<evidence type="ECO:0000256" key="3">
    <source>
        <dbReference type="ARBA" id="ARBA00023235"/>
    </source>
</evidence>
<dbReference type="GO" id="GO:0000324">
    <property type="term" value="C:fungal-type vacuole"/>
    <property type="evidence" value="ECO:0007669"/>
    <property type="project" value="TreeGrafter"/>
</dbReference>
<evidence type="ECO:0000259" key="5">
    <source>
        <dbReference type="PROSITE" id="PS50072"/>
    </source>
</evidence>
<dbReference type="InParanoid" id="A0A316VAR3"/>
<dbReference type="SUPFAM" id="SSF50891">
    <property type="entry name" value="Cyclophilin-like"/>
    <property type="match status" value="1"/>
</dbReference>
<dbReference type="GO" id="GO:0006457">
    <property type="term" value="P:protein folding"/>
    <property type="evidence" value="ECO:0007669"/>
    <property type="project" value="InterPro"/>
</dbReference>